<dbReference type="InterPro" id="IPR044855">
    <property type="entry name" value="CoA-Trfase_III_dom3_sf"/>
</dbReference>
<dbReference type="OrthoDB" id="9797653at2"/>
<dbReference type="SUPFAM" id="SSF89796">
    <property type="entry name" value="CoA-transferase family III (CaiB/BaiF)"/>
    <property type="match status" value="1"/>
</dbReference>
<comment type="caution">
    <text evidence="2">The sequence shown here is derived from an EMBL/GenBank/DDBJ whole genome shotgun (WGS) entry which is preliminary data.</text>
</comment>
<dbReference type="PANTHER" id="PTHR48207:SF3">
    <property type="entry name" value="SUCCINATE--HYDROXYMETHYLGLUTARATE COA-TRANSFERASE"/>
    <property type="match status" value="1"/>
</dbReference>
<dbReference type="InterPro" id="IPR003673">
    <property type="entry name" value="CoA-Trfase_fam_III"/>
</dbReference>
<name>A0A4V3D889_9PSEU</name>
<evidence type="ECO:0000313" key="3">
    <source>
        <dbReference type="Proteomes" id="UP000295705"/>
    </source>
</evidence>
<dbReference type="EMBL" id="SNYO01000009">
    <property type="protein sequence ID" value="TDQ50857.1"/>
    <property type="molecule type" value="Genomic_DNA"/>
</dbReference>
<protein>
    <submittedName>
        <fullName evidence="2">Formyl-CoA transferase</fullName>
    </submittedName>
</protein>
<dbReference type="AlphaFoldDB" id="A0A4V3D889"/>
<dbReference type="Proteomes" id="UP000295705">
    <property type="component" value="Unassembled WGS sequence"/>
</dbReference>
<reference evidence="2 3" key="1">
    <citation type="submission" date="2019-03" db="EMBL/GenBank/DDBJ databases">
        <title>Genomic Encyclopedia of Type Strains, Phase IV (KMG-IV): sequencing the most valuable type-strain genomes for metagenomic binning, comparative biology and taxonomic classification.</title>
        <authorList>
            <person name="Goeker M."/>
        </authorList>
    </citation>
    <scope>NUCLEOTIDE SEQUENCE [LARGE SCALE GENOMIC DNA]</scope>
    <source>
        <strain evidence="2 3">DSM 45775</strain>
    </source>
</reference>
<dbReference type="PANTHER" id="PTHR48207">
    <property type="entry name" value="SUCCINATE--HYDROXYMETHYLGLUTARATE COA-TRANSFERASE"/>
    <property type="match status" value="1"/>
</dbReference>
<proteinExistence type="predicted"/>
<dbReference type="InterPro" id="IPR050483">
    <property type="entry name" value="CoA-transferase_III_domain"/>
</dbReference>
<dbReference type="Gene3D" id="3.30.1540.10">
    <property type="entry name" value="formyl-coa transferase, domain 3"/>
    <property type="match status" value="1"/>
</dbReference>
<sequence>MTAYAADPAPSAIRTGALAGVRVLEMGQLLAGPYCAQLMADHGADVVKIEDPQRGDVMRQWGRKAGDRSLWWPIVARNKRSVTCDLRTPEGREIARKLAGEADIVVENFRPGTLERWGLDHATLAADHPGLIMVRISGYGQTGPYAHRAGYASIGEAMGGLRHLVGEPDRPPGRCGISLGDTLTAMFGALGALAALEHRRRTGEGQVVDASIYESVLAVTESLIPEWVLAGHERTRTGATLPGVAPSNVYPTGDGGSVLVAANMDTVFRRLATAMGRPELGDDERFATHAARGAHAEELDAIVAAWTSTRSADDVLAHLEEHGVPAGPIYRAKEMLADPHFRARESILSMADPRFGEFPMQGVFPRLSGSPGEVAWLGPELGEHTDEVLTERLGYTPEAVRDLRAADVI</sequence>
<keyword evidence="3" id="KW-1185">Reference proteome</keyword>
<accession>A0A4V3D889</accession>
<dbReference type="Pfam" id="PF02515">
    <property type="entry name" value="CoA_transf_3"/>
    <property type="match status" value="1"/>
</dbReference>
<keyword evidence="1 2" id="KW-0808">Transferase</keyword>
<gene>
    <name evidence="2" type="ORF">EV188_10965</name>
</gene>
<organism evidence="2 3">
    <name type="scientific">Actinomycetospora succinea</name>
    <dbReference type="NCBI Taxonomy" id="663603"/>
    <lineage>
        <taxon>Bacteria</taxon>
        <taxon>Bacillati</taxon>
        <taxon>Actinomycetota</taxon>
        <taxon>Actinomycetes</taxon>
        <taxon>Pseudonocardiales</taxon>
        <taxon>Pseudonocardiaceae</taxon>
        <taxon>Actinomycetospora</taxon>
    </lineage>
</organism>
<dbReference type="GO" id="GO:0008410">
    <property type="term" value="F:CoA-transferase activity"/>
    <property type="evidence" value="ECO:0007669"/>
    <property type="project" value="TreeGrafter"/>
</dbReference>
<dbReference type="RefSeq" id="WP_133828926.1">
    <property type="nucleotide sequence ID" value="NZ_BAABHR010000003.1"/>
</dbReference>
<evidence type="ECO:0000313" key="2">
    <source>
        <dbReference type="EMBL" id="TDQ50857.1"/>
    </source>
</evidence>
<dbReference type="InterPro" id="IPR023606">
    <property type="entry name" value="CoA-Trfase_III_dom_1_sf"/>
</dbReference>
<evidence type="ECO:0000256" key="1">
    <source>
        <dbReference type="ARBA" id="ARBA00022679"/>
    </source>
</evidence>
<dbReference type="Gene3D" id="3.40.50.10540">
    <property type="entry name" value="Crotonobetainyl-coa:carnitine coa-transferase, domain 1"/>
    <property type="match status" value="1"/>
</dbReference>